<gene>
    <name evidence="1" type="ORF">GJ654_12750</name>
</gene>
<evidence type="ECO:0000313" key="1">
    <source>
        <dbReference type="EMBL" id="MTV31855.1"/>
    </source>
</evidence>
<reference evidence="1 2" key="1">
    <citation type="submission" date="2019-11" db="EMBL/GenBank/DDBJ databases">
        <title>Whole-genome sequence of a Rhodoblastus acidophilus DSM 142.</title>
        <authorList>
            <person name="Kyndt J.A."/>
            <person name="Meyer T.E."/>
        </authorList>
    </citation>
    <scope>NUCLEOTIDE SEQUENCE [LARGE SCALE GENOMIC DNA]</scope>
    <source>
        <strain evidence="1 2">DSM 142</strain>
    </source>
</reference>
<sequence>MDEMEQSTILGIEKEFRALEEDEKTLHNTELHARIKKAWQMDSPRMWGRLERAGMTDKLAFVVQQRMWAEQDRLIEAGMPYTDAREIAERENLMMEPEEDAGPDQDRAHPVVAYTHQMQRGGEQD</sequence>
<comment type="caution">
    <text evidence="1">The sequence shown here is derived from an EMBL/GenBank/DDBJ whole genome shotgun (WGS) entry which is preliminary data.</text>
</comment>
<dbReference type="Proteomes" id="UP000439113">
    <property type="component" value="Unassembled WGS sequence"/>
</dbReference>
<dbReference type="OrthoDB" id="8512974at2"/>
<proteinExistence type="predicted"/>
<dbReference type="RefSeq" id="WP_155446537.1">
    <property type="nucleotide sequence ID" value="NZ_JAOQNR010000015.1"/>
</dbReference>
<dbReference type="AlphaFoldDB" id="A0A6N8DQM8"/>
<accession>A0A6N8DQM8</accession>
<name>A0A6N8DQM8_RHOAC</name>
<evidence type="ECO:0000313" key="2">
    <source>
        <dbReference type="Proteomes" id="UP000439113"/>
    </source>
</evidence>
<protein>
    <submittedName>
        <fullName evidence="1">Uncharacterized protein</fullName>
    </submittedName>
</protein>
<dbReference type="EMBL" id="WNKS01000011">
    <property type="protein sequence ID" value="MTV31855.1"/>
    <property type="molecule type" value="Genomic_DNA"/>
</dbReference>
<organism evidence="1 2">
    <name type="scientific">Rhodoblastus acidophilus</name>
    <name type="common">Rhodopseudomonas acidophila</name>
    <dbReference type="NCBI Taxonomy" id="1074"/>
    <lineage>
        <taxon>Bacteria</taxon>
        <taxon>Pseudomonadati</taxon>
        <taxon>Pseudomonadota</taxon>
        <taxon>Alphaproteobacteria</taxon>
        <taxon>Hyphomicrobiales</taxon>
        <taxon>Rhodoblastaceae</taxon>
        <taxon>Rhodoblastus</taxon>
    </lineage>
</organism>